<dbReference type="Proteomes" id="UP000054324">
    <property type="component" value="Unassembled WGS sequence"/>
</dbReference>
<dbReference type="GeneID" id="20317819"/>
<reference evidence="1 2" key="1">
    <citation type="submission" date="2013-11" db="EMBL/GenBank/DDBJ databases">
        <title>Opisthorchis viverrini - life in the bile duct.</title>
        <authorList>
            <person name="Young N.D."/>
            <person name="Nagarajan N."/>
            <person name="Lin S.J."/>
            <person name="Korhonen P.K."/>
            <person name="Jex A.R."/>
            <person name="Hall R.S."/>
            <person name="Safavi-Hemami H."/>
            <person name="Kaewkong W."/>
            <person name="Bertrand D."/>
            <person name="Gao S."/>
            <person name="Seet Q."/>
            <person name="Wongkham S."/>
            <person name="Teh B.T."/>
            <person name="Wongkham C."/>
            <person name="Intapan P.M."/>
            <person name="Maleewong W."/>
            <person name="Yang X."/>
            <person name="Hu M."/>
            <person name="Wang Z."/>
            <person name="Hofmann A."/>
            <person name="Sternberg P.W."/>
            <person name="Tan P."/>
            <person name="Wang J."/>
            <person name="Gasser R.B."/>
        </authorList>
    </citation>
    <scope>NUCLEOTIDE SEQUENCE [LARGE SCALE GENOMIC DNA]</scope>
</reference>
<dbReference type="EMBL" id="KL596671">
    <property type="protein sequence ID" value="KER29839.1"/>
    <property type="molecule type" value="Genomic_DNA"/>
</dbReference>
<dbReference type="KEGG" id="ovi:T265_03632"/>
<evidence type="ECO:0000313" key="1">
    <source>
        <dbReference type="EMBL" id="KER29839.1"/>
    </source>
</evidence>
<dbReference type="CTD" id="20317819"/>
<keyword evidence="2" id="KW-1185">Reference proteome</keyword>
<accession>A0A075AHG4</accession>
<protein>
    <submittedName>
        <fullName evidence="1">Uncharacterized protein</fullName>
    </submittedName>
</protein>
<evidence type="ECO:0000313" key="2">
    <source>
        <dbReference type="Proteomes" id="UP000054324"/>
    </source>
</evidence>
<dbReference type="OrthoDB" id="6270918at2759"/>
<sequence length="303" mass="34960">MSLDDKLRTIRDLNTRLSVDQTRKRFNPKQVEYQLIQELLFDMAYDSELGFLSTKENELYNQLSDAWTSAHLQMHQPDPRSNPFQPLGGLSANLSRDHVAIFQSRMNDKLNQRLELIFTHLSAEDYDILTLLEEQKLDALVRLRRIQTEFIEAISVLCTAASHLFIDIRTKTQPKVTLHTADVLLTQAESLLAQVVHMDLTVQHEARKPSDTSNYLRKTRSELDAEFLAIKTEVEQLEAALSDYHRQDADYHDIVQRFKECQEQLDVGCDLLQHKDVVSRSGTPGRRSLSLSSLPNLYETTHR</sequence>
<gene>
    <name evidence="1" type="ORF">T265_03632</name>
</gene>
<name>A0A075AHG4_OPIVI</name>
<organism evidence="1 2">
    <name type="scientific">Opisthorchis viverrini</name>
    <name type="common">Southeast Asian liver fluke</name>
    <dbReference type="NCBI Taxonomy" id="6198"/>
    <lineage>
        <taxon>Eukaryota</taxon>
        <taxon>Metazoa</taxon>
        <taxon>Spiralia</taxon>
        <taxon>Lophotrochozoa</taxon>
        <taxon>Platyhelminthes</taxon>
        <taxon>Trematoda</taxon>
        <taxon>Digenea</taxon>
        <taxon>Opisthorchiida</taxon>
        <taxon>Opisthorchiata</taxon>
        <taxon>Opisthorchiidae</taxon>
        <taxon>Opisthorchis</taxon>
    </lineage>
</organism>
<dbReference type="RefSeq" id="XP_009166431.1">
    <property type="nucleotide sequence ID" value="XM_009168167.1"/>
</dbReference>
<dbReference type="AlphaFoldDB" id="A0A075AHG4"/>
<proteinExistence type="predicted"/>